<dbReference type="Proteomes" id="UP001138768">
    <property type="component" value="Unassembled WGS sequence"/>
</dbReference>
<evidence type="ECO:0000313" key="2">
    <source>
        <dbReference type="Proteomes" id="UP001138768"/>
    </source>
</evidence>
<evidence type="ECO:0000313" key="1">
    <source>
        <dbReference type="EMBL" id="MBK1617386.1"/>
    </source>
</evidence>
<organism evidence="1 2">
    <name type="scientific">Lamprobacter modestohalophilus</name>
    <dbReference type="NCBI Taxonomy" id="1064514"/>
    <lineage>
        <taxon>Bacteria</taxon>
        <taxon>Pseudomonadati</taxon>
        <taxon>Pseudomonadota</taxon>
        <taxon>Gammaproteobacteria</taxon>
        <taxon>Chromatiales</taxon>
        <taxon>Chromatiaceae</taxon>
        <taxon>Lamprobacter</taxon>
    </lineage>
</organism>
<reference evidence="1 2" key="1">
    <citation type="journal article" date="2020" name="Microorganisms">
        <title>Osmotic Adaptation and Compatible Solute Biosynthesis of Phototrophic Bacteria as Revealed from Genome Analyses.</title>
        <authorList>
            <person name="Imhoff J.F."/>
            <person name="Rahn T."/>
            <person name="Kunzel S."/>
            <person name="Keller A."/>
            <person name="Neulinger S.C."/>
        </authorList>
    </citation>
    <scope>NUCLEOTIDE SEQUENCE [LARGE SCALE GENOMIC DNA]</scope>
    <source>
        <strain evidence="1 2">DSM 25653</strain>
    </source>
</reference>
<dbReference type="EMBL" id="NRRY01000003">
    <property type="protein sequence ID" value="MBK1617386.1"/>
    <property type="molecule type" value="Genomic_DNA"/>
</dbReference>
<accession>A0A9X1B383</accession>
<comment type="caution">
    <text evidence="1">The sequence shown here is derived from an EMBL/GenBank/DDBJ whole genome shotgun (WGS) entry which is preliminary data.</text>
</comment>
<name>A0A9X1B383_9GAMM</name>
<dbReference type="AlphaFoldDB" id="A0A9X1B383"/>
<proteinExistence type="predicted"/>
<gene>
    <name evidence="1" type="ORF">CKO42_02730</name>
</gene>
<sequence length="61" mass="7059">MAIQQRLQLFHTLSRLTRSKIMWELTPFLLGRVLEPAQPHVMKPLGTIVTKSRNIMMTKVA</sequence>
<keyword evidence="2" id="KW-1185">Reference proteome</keyword>
<protein>
    <submittedName>
        <fullName evidence="1">Uncharacterized protein</fullName>
    </submittedName>
</protein>